<dbReference type="SUPFAM" id="SSF53720">
    <property type="entry name" value="ALDH-like"/>
    <property type="match status" value="1"/>
</dbReference>
<accession>N1UVC7</accession>
<comment type="caution">
    <text evidence="3">The sequence shown here is derived from an EMBL/GenBank/DDBJ whole genome shotgun (WGS) entry which is preliminary data.</text>
</comment>
<dbReference type="CDD" id="cd07129">
    <property type="entry name" value="ALDH_KGSADH"/>
    <property type="match status" value="1"/>
</dbReference>
<dbReference type="InterPro" id="IPR016161">
    <property type="entry name" value="Ald_DH/histidinol_DH"/>
</dbReference>
<dbReference type="GO" id="GO:0016620">
    <property type="term" value="F:oxidoreductase activity, acting on the aldehyde or oxo group of donors, NAD or NADP as acceptor"/>
    <property type="evidence" value="ECO:0007669"/>
    <property type="project" value="InterPro"/>
</dbReference>
<dbReference type="Gene3D" id="3.40.605.10">
    <property type="entry name" value="Aldehyde Dehydrogenase, Chain A, domain 1"/>
    <property type="match status" value="1"/>
</dbReference>
<dbReference type="Proteomes" id="UP000010729">
    <property type="component" value="Unassembled WGS sequence"/>
</dbReference>
<dbReference type="PANTHER" id="PTHR43353">
    <property type="entry name" value="SUCCINATE-SEMIALDEHYDE DEHYDROGENASE, MITOCHONDRIAL"/>
    <property type="match status" value="1"/>
</dbReference>
<dbReference type="InterPro" id="IPR044151">
    <property type="entry name" value="ALDH_KGSADH"/>
</dbReference>
<evidence type="ECO:0000259" key="2">
    <source>
        <dbReference type="Pfam" id="PF00171"/>
    </source>
</evidence>
<dbReference type="RefSeq" id="WP_005272157.1">
    <property type="nucleotide sequence ID" value="NZ_ANPE02000207.1"/>
</dbReference>
<dbReference type="PANTHER" id="PTHR43353:SF3">
    <property type="entry name" value="ALDEHYDE DEHYDROGENASE-RELATED"/>
    <property type="match status" value="1"/>
</dbReference>
<dbReference type="AlphaFoldDB" id="N1UVC7"/>
<dbReference type="InterPro" id="IPR016163">
    <property type="entry name" value="Ald_DH_C"/>
</dbReference>
<keyword evidence="4" id="KW-1185">Reference proteome</keyword>
<dbReference type="InterPro" id="IPR050740">
    <property type="entry name" value="Aldehyde_DH_Superfamily"/>
</dbReference>
<dbReference type="Gene3D" id="3.40.309.10">
    <property type="entry name" value="Aldehyde Dehydrogenase, Chain A, domain 2"/>
    <property type="match status" value="1"/>
</dbReference>
<dbReference type="EMBL" id="ANPE02000207">
    <property type="protein sequence ID" value="EMY33015.1"/>
    <property type="molecule type" value="Genomic_DNA"/>
</dbReference>
<reference evidence="3 4" key="1">
    <citation type="journal article" date="2013" name="Genome Announc.">
        <title>Draft Genome Sequence of Arthrobacter crystallopoietes Strain BAB-32, Revealing Genes for Bioremediation.</title>
        <authorList>
            <person name="Joshi M.N."/>
            <person name="Pandit A.S."/>
            <person name="Sharma A."/>
            <person name="Pandya R.V."/>
            <person name="Desai S.M."/>
            <person name="Saxena A.K."/>
            <person name="Bagatharia S.B."/>
        </authorList>
    </citation>
    <scope>NUCLEOTIDE SEQUENCE [LARGE SCALE GENOMIC DNA]</scope>
    <source>
        <strain evidence="3 4">BAB-32</strain>
    </source>
</reference>
<keyword evidence="1" id="KW-0560">Oxidoreductase</keyword>
<proteinExistence type="predicted"/>
<organism evidence="3 4">
    <name type="scientific">Arthrobacter crystallopoietes BAB-32</name>
    <dbReference type="NCBI Taxonomy" id="1246476"/>
    <lineage>
        <taxon>Bacteria</taxon>
        <taxon>Bacillati</taxon>
        <taxon>Actinomycetota</taxon>
        <taxon>Actinomycetes</taxon>
        <taxon>Micrococcales</taxon>
        <taxon>Micrococcaceae</taxon>
        <taxon>Crystallibacter</taxon>
    </lineage>
</organism>
<name>N1UVC7_9MICC</name>
<protein>
    <submittedName>
        <fullName evidence="3">Aldehyde dehydrogenase</fullName>
    </submittedName>
</protein>
<dbReference type="Pfam" id="PF00171">
    <property type="entry name" value="Aldedh"/>
    <property type="match status" value="1"/>
</dbReference>
<gene>
    <name evidence="3" type="ORF">D477_017107</name>
</gene>
<sequence>MTTMATRGQALADTTPQELENILASAHAAAGPWGRFLPSERARVLDTIADALEADAEELVTVAASETNLGRDRLTGELKRTAFQLRLFGDVLRDGGFLDARIDHEDPNWPSGAARPDTRRTKHPIGSVIVFAASNFPFAFSVAGGDTASALAAGNPVVVKAHSGHPQLSERTAQIVLSACRTAGAPEGIFALISGTAAGVEALRDHRIKAAGFTGSIPGGRALMDIAVSRPDPIPFYGELGSNNPVFVTPSAAAARGDAIAEGYLASFTLGAGQYCVKPGMLFVPAGSGMIEKLRASVLPDGAKLLNERIQKGYVDSLQQLSSNPHVQVLAQGPAPLSELPSPTLLLTRAEHVLSAPQELETECFGPTSVVVEYDDLAELVPLAETFEGQLTATIHGEDDCPVEELVQVLSEKAGRVLWNQWPTGVAVTYAQHHGGPYPASTAVASTSVGTSAIDRFLRPVAYQGFPQHLLPEELRESNPLGVPQMINGSR</sequence>
<evidence type="ECO:0000313" key="3">
    <source>
        <dbReference type="EMBL" id="EMY33015.1"/>
    </source>
</evidence>
<dbReference type="InterPro" id="IPR016162">
    <property type="entry name" value="Ald_DH_N"/>
</dbReference>
<evidence type="ECO:0000256" key="1">
    <source>
        <dbReference type="ARBA" id="ARBA00023002"/>
    </source>
</evidence>
<feature type="domain" description="Aldehyde dehydrogenase" evidence="2">
    <location>
        <begin position="12"/>
        <end position="436"/>
    </location>
</feature>
<evidence type="ECO:0000313" key="4">
    <source>
        <dbReference type="Proteomes" id="UP000010729"/>
    </source>
</evidence>
<dbReference type="InterPro" id="IPR015590">
    <property type="entry name" value="Aldehyde_DH_dom"/>
</dbReference>